<protein>
    <recommendedName>
        <fullName evidence="8">Kinase</fullName>
        <ecNumber evidence="8">2.7.-.-</ecNumber>
    </recommendedName>
</protein>
<keyword evidence="2 8" id="KW-0808">Transferase</keyword>
<comment type="similarity">
    <text evidence="1 8">Belongs to the inositol phosphokinase (IPK) family.</text>
</comment>
<keyword evidence="3" id="KW-0547">Nucleotide-binding</keyword>
<dbReference type="Proteomes" id="UP000015101">
    <property type="component" value="Unassembled WGS sequence"/>
</dbReference>
<dbReference type="Gene3D" id="3.30.470.160">
    <property type="entry name" value="Inositol polyphosphate kinase"/>
    <property type="match status" value="1"/>
</dbReference>
<reference evidence="11" key="1">
    <citation type="submission" date="2012-12" db="EMBL/GenBank/DDBJ databases">
        <authorList>
            <person name="Hellsten U."/>
            <person name="Grimwood J."/>
            <person name="Chapman J.A."/>
            <person name="Shapiro H."/>
            <person name="Aerts A."/>
            <person name="Otillar R.P."/>
            <person name="Terry A.Y."/>
            <person name="Boore J.L."/>
            <person name="Simakov O."/>
            <person name="Marletaz F."/>
            <person name="Cho S.-J."/>
            <person name="Edsinger-Gonzales E."/>
            <person name="Havlak P."/>
            <person name="Kuo D.-H."/>
            <person name="Larsson T."/>
            <person name="Lv J."/>
            <person name="Arendt D."/>
            <person name="Savage R."/>
            <person name="Osoegawa K."/>
            <person name="de Jong P."/>
            <person name="Lindberg D.R."/>
            <person name="Seaver E.C."/>
            <person name="Weisblat D.A."/>
            <person name="Putnam N.H."/>
            <person name="Grigoriev I.V."/>
            <person name="Rokhsar D.S."/>
        </authorList>
    </citation>
    <scope>NUCLEOTIDE SEQUENCE</scope>
</reference>
<evidence type="ECO:0000256" key="2">
    <source>
        <dbReference type="ARBA" id="ARBA00022679"/>
    </source>
</evidence>
<dbReference type="InterPro" id="IPR038286">
    <property type="entry name" value="IPK_sf"/>
</dbReference>
<dbReference type="GO" id="GO:0005737">
    <property type="term" value="C:cytoplasm"/>
    <property type="evidence" value="ECO:0000318"/>
    <property type="project" value="GO_Central"/>
</dbReference>
<comment type="catalytic activity">
    <reaction evidence="7">
        <text>1D-myo-inositol 1,3,4,6-tetrakisphosphate + ATP = 1D-myo-inositol 1,3,4,5,6-pentakisphosphate + ADP + H(+)</text>
        <dbReference type="Rhea" id="RHEA:12717"/>
        <dbReference type="ChEBI" id="CHEBI:15378"/>
        <dbReference type="ChEBI" id="CHEBI:30616"/>
        <dbReference type="ChEBI" id="CHEBI:57660"/>
        <dbReference type="ChEBI" id="CHEBI:57733"/>
        <dbReference type="ChEBI" id="CHEBI:456216"/>
        <dbReference type="EC" id="2.7.1.140"/>
    </reaction>
</comment>
<dbReference type="GO" id="GO:0008440">
    <property type="term" value="F:inositol-1,4,5-trisphosphate 3-kinase activity"/>
    <property type="evidence" value="ECO:0000318"/>
    <property type="project" value="GO_Central"/>
</dbReference>
<proteinExistence type="inferred from homology"/>
<dbReference type="KEGG" id="hro:HELRODRAFT_158730"/>
<dbReference type="EnsemblMetazoa" id="HelroT158730">
    <property type="protein sequence ID" value="HelroP158730"/>
    <property type="gene ID" value="HelroG158730"/>
</dbReference>
<dbReference type="InParanoid" id="T1EN59"/>
<dbReference type="PANTHER" id="PTHR12400:SF51">
    <property type="entry name" value="INOSITOL POLYPHOSPHATE MULTIKINASE"/>
    <property type="match status" value="1"/>
</dbReference>
<reference evidence="10" key="3">
    <citation type="submission" date="2015-06" db="UniProtKB">
        <authorList>
            <consortium name="EnsemblMetazoa"/>
        </authorList>
    </citation>
    <scope>IDENTIFICATION</scope>
</reference>
<dbReference type="SUPFAM" id="SSF56104">
    <property type="entry name" value="SAICAR synthase-like"/>
    <property type="match status" value="1"/>
</dbReference>
<evidence type="ECO:0000256" key="3">
    <source>
        <dbReference type="ARBA" id="ARBA00022741"/>
    </source>
</evidence>
<dbReference type="InterPro" id="IPR005522">
    <property type="entry name" value="IPK"/>
</dbReference>
<dbReference type="GO" id="GO:0032958">
    <property type="term" value="P:inositol phosphate biosynthetic process"/>
    <property type="evidence" value="ECO:0000318"/>
    <property type="project" value="GO_Central"/>
</dbReference>
<evidence type="ECO:0000256" key="1">
    <source>
        <dbReference type="ARBA" id="ARBA00007374"/>
    </source>
</evidence>
<dbReference type="EMBL" id="KB095811">
    <property type="protein sequence ID" value="ESO12252.1"/>
    <property type="molecule type" value="Genomic_DNA"/>
</dbReference>
<evidence type="ECO:0000256" key="7">
    <source>
        <dbReference type="ARBA" id="ARBA00036525"/>
    </source>
</evidence>
<dbReference type="PANTHER" id="PTHR12400">
    <property type="entry name" value="INOSITOL POLYPHOSPHATE KINASE"/>
    <property type="match status" value="1"/>
</dbReference>
<comment type="catalytic activity">
    <reaction evidence="6">
        <text>1D-myo-inositol 1,4,5-trisphosphate + 2 ATP = 1D-myo-inositol 1,3,4,5,6-pentakisphosphate + 2 ADP + 2 H(+)</text>
        <dbReference type="Rhea" id="RHEA:32359"/>
        <dbReference type="ChEBI" id="CHEBI:15378"/>
        <dbReference type="ChEBI" id="CHEBI:30616"/>
        <dbReference type="ChEBI" id="CHEBI:57733"/>
        <dbReference type="ChEBI" id="CHEBI:203600"/>
        <dbReference type="ChEBI" id="CHEBI:456216"/>
        <dbReference type="EC" id="2.7.1.151"/>
    </reaction>
</comment>
<evidence type="ECO:0000313" key="10">
    <source>
        <dbReference type="EnsemblMetazoa" id="HelroP158730"/>
    </source>
</evidence>
<dbReference type="RefSeq" id="XP_009008972.1">
    <property type="nucleotide sequence ID" value="XM_009010724.1"/>
</dbReference>
<evidence type="ECO:0000256" key="8">
    <source>
        <dbReference type="RuleBase" id="RU363090"/>
    </source>
</evidence>
<dbReference type="EC" id="2.7.-.-" evidence="8"/>
<dbReference type="AlphaFoldDB" id="T1EN59"/>
<evidence type="ECO:0000256" key="6">
    <source>
        <dbReference type="ARBA" id="ARBA00036164"/>
    </source>
</evidence>
<organism evidence="10 11">
    <name type="scientific">Helobdella robusta</name>
    <name type="common">Californian leech</name>
    <dbReference type="NCBI Taxonomy" id="6412"/>
    <lineage>
        <taxon>Eukaryota</taxon>
        <taxon>Metazoa</taxon>
        <taxon>Spiralia</taxon>
        <taxon>Lophotrochozoa</taxon>
        <taxon>Annelida</taxon>
        <taxon>Clitellata</taxon>
        <taxon>Hirudinea</taxon>
        <taxon>Rhynchobdellida</taxon>
        <taxon>Glossiphoniidae</taxon>
        <taxon>Helobdella</taxon>
    </lineage>
</organism>
<dbReference type="GeneID" id="20198009"/>
<gene>
    <name evidence="10" type="primary">20198009</name>
    <name evidence="9" type="ORF">HELRODRAFT_158730</name>
</gene>
<dbReference type="OrthoDB" id="338650at2759"/>
<dbReference type="Pfam" id="PF03770">
    <property type="entry name" value="IPK"/>
    <property type="match status" value="1"/>
</dbReference>
<dbReference type="OMA" id="DCAFAAT"/>
<dbReference type="GO" id="GO:0005634">
    <property type="term" value="C:nucleus"/>
    <property type="evidence" value="ECO:0000318"/>
    <property type="project" value="GO_Central"/>
</dbReference>
<sequence length="303" mass="35097">MAENMDDVVWKSLPPVPKGVKPLDHQVAGHVFGRPNGQKQNQLGFLQNDEGQILKPIQGPIKGKREAEFYSRLFDSELAISELIELRTFVPKYFGQWVTEEHPGCTYLILENITHTLKIPCIMDIKIGPITYDKYADENKISSEKKKSPFLEKLGFQILGIKVFSTKIKDYIKLDRYFLRALDETAVLEKGLKVFFNLHEPFGFYLVKTFLEKLSDVQNWFYRQKKLYFIASSLLFVYDATVFELLNPESSSDMVMQAIRSNSNLKMIDFTHVFDFETEDGRDENYITGLNSLVKFMELVQKS</sequence>
<keyword evidence="5" id="KW-0067">ATP-binding</keyword>
<dbReference type="GO" id="GO:0005524">
    <property type="term" value="F:ATP binding"/>
    <property type="evidence" value="ECO:0007669"/>
    <property type="project" value="UniProtKB-KW"/>
</dbReference>
<reference evidence="9 11" key="2">
    <citation type="journal article" date="2013" name="Nature">
        <title>Insights into bilaterian evolution from three spiralian genomes.</title>
        <authorList>
            <person name="Simakov O."/>
            <person name="Marletaz F."/>
            <person name="Cho S.J."/>
            <person name="Edsinger-Gonzales E."/>
            <person name="Havlak P."/>
            <person name="Hellsten U."/>
            <person name="Kuo D.H."/>
            <person name="Larsson T."/>
            <person name="Lv J."/>
            <person name="Arendt D."/>
            <person name="Savage R."/>
            <person name="Osoegawa K."/>
            <person name="de Jong P."/>
            <person name="Grimwood J."/>
            <person name="Chapman J.A."/>
            <person name="Shapiro H."/>
            <person name="Aerts A."/>
            <person name="Otillar R.P."/>
            <person name="Terry A.Y."/>
            <person name="Boore J.L."/>
            <person name="Grigoriev I.V."/>
            <person name="Lindberg D.R."/>
            <person name="Seaver E.C."/>
            <person name="Weisblat D.A."/>
            <person name="Putnam N.H."/>
            <person name="Rokhsar D.S."/>
        </authorList>
    </citation>
    <scope>NUCLEOTIDE SEQUENCE</scope>
</reference>
<evidence type="ECO:0000256" key="4">
    <source>
        <dbReference type="ARBA" id="ARBA00022777"/>
    </source>
</evidence>
<keyword evidence="4 8" id="KW-0418">Kinase</keyword>
<dbReference type="HOGENOM" id="CLU_042569_1_1_1"/>
<dbReference type="FunCoup" id="T1EN59">
    <property type="interactions" value="1043"/>
</dbReference>
<dbReference type="eggNOG" id="KOG1620">
    <property type="taxonomic scope" value="Eukaryota"/>
</dbReference>
<dbReference type="CTD" id="20198009"/>
<accession>T1EN59</accession>
<dbReference type="GO" id="GO:0051765">
    <property type="term" value="F:inositol tetrakisphosphate kinase activity"/>
    <property type="evidence" value="ECO:0000318"/>
    <property type="project" value="GO_Central"/>
</dbReference>
<name>T1EN59_HELRO</name>
<keyword evidence="11" id="KW-1185">Reference proteome</keyword>
<evidence type="ECO:0000256" key="5">
    <source>
        <dbReference type="ARBA" id="ARBA00022840"/>
    </source>
</evidence>
<dbReference type="STRING" id="6412.T1EN59"/>
<evidence type="ECO:0000313" key="9">
    <source>
        <dbReference type="EMBL" id="ESO12252.1"/>
    </source>
</evidence>
<evidence type="ECO:0000313" key="11">
    <source>
        <dbReference type="Proteomes" id="UP000015101"/>
    </source>
</evidence>
<dbReference type="EMBL" id="AMQM01000117">
    <property type="status" value="NOT_ANNOTATED_CDS"/>
    <property type="molecule type" value="Genomic_DNA"/>
</dbReference>